<organism evidence="1 2">
    <name type="scientific">[Roseibacterium] beibuensis</name>
    <dbReference type="NCBI Taxonomy" id="1193142"/>
    <lineage>
        <taxon>Bacteria</taxon>
        <taxon>Pseudomonadati</taxon>
        <taxon>Pseudomonadota</taxon>
        <taxon>Alphaproteobacteria</taxon>
        <taxon>Rhodobacterales</taxon>
        <taxon>Roseobacteraceae</taxon>
        <taxon>Roseicyclus</taxon>
    </lineage>
</organism>
<accession>A0ABP9LG87</accession>
<evidence type="ECO:0000313" key="2">
    <source>
        <dbReference type="Proteomes" id="UP001499910"/>
    </source>
</evidence>
<evidence type="ECO:0000313" key="1">
    <source>
        <dbReference type="EMBL" id="GAA5077482.1"/>
    </source>
</evidence>
<proteinExistence type="predicted"/>
<sequence>MDAVEQPGFAQLGQIAADGLHRDIELGGEIIDADPPDFAGYAQDIVLAGCDRHGFDLYRKQTRLKIDKTNME</sequence>
<dbReference type="EMBL" id="BAABHW010000004">
    <property type="protein sequence ID" value="GAA5077482.1"/>
    <property type="molecule type" value="Genomic_DNA"/>
</dbReference>
<dbReference type="Proteomes" id="UP001499910">
    <property type="component" value="Unassembled WGS sequence"/>
</dbReference>
<reference evidence="2" key="1">
    <citation type="journal article" date="2019" name="Int. J. Syst. Evol. Microbiol.">
        <title>The Global Catalogue of Microorganisms (GCM) 10K type strain sequencing project: providing services to taxonomists for standard genome sequencing and annotation.</title>
        <authorList>
            <consortium name="The Broad Institute Genomics Platform"/>
            <consortium name="The Broad Institute Genome Sequencing Center for Infectious Disease"/>
            <person name="Wu L."/>
            <person name="Ma J."/>
        </authorList>
    </citation>
    <scope>NUCLEOTIDE SEQUENCE [LARGE SCALE GENOMIC DNA]</scope>
    <source>
        <strain evidence="2">JCM 18015</strain>
    </source>
</reference>
<gene>
    <name evidence="1" type="ORF">GCM10023209_27720</name>
</gene>
<comment type="caution">
    <text evidence="1">The sequence shown here is derived from an EMBL/GenBank/DDBJ whole genome shotgun (WGS) entry which is preliminary data.</text>
</comment>
<name>A0ABP9LG87_9RHOB</name>
<keyword evidence="2" id="KW-1185">Reference proteome</keyword>
<protein>
    <submittedName>
        <fullName evidence="1">Uncharacterized protein</fullName>
    </submittedName>
</protein>